<dbReference type="Proteomes" id="UP001366166">
    <property type="component" value="Chromosome"/>
</dbReference>
<reference evidence="4" key="1">
    <citation type="journal article" date="2023" name="Arch. Microbiol.">
        <title>Desulfoferula mesophilus gen. nov. sp. nov., a mesophilic sulfate-reducing bacterium isolated from a brackish lake sediment.</title>
        <authorList>
            <person name="Watanabe T."/>
            <person name="Yabe T."/>
            <person name="Tsuji J.M."/>
            <person name="Fukui M."/>
        </authorList>
    </citation>
    <scope>NUCLEOTIDE SEQUENCE [LARGE SCALE GENOMIC DNA]</scope>
    <source>
        <strain evidence="4">12FAK</strain>
    </source>
</reference>
<evidence type="ECO:0000313" key="3">
    <source>
        <dbReference type="EMBL" id="BEQ13018.1"/>
    </source>
</evidence>
<keyword evidence="4" id="KW-1185">Reference proteome</keyword>
<gene>
    <name evidence="3" type="ORF">FAK_00840</name>
</gene>
<proteinExistence type="predicted"/>
<evidence type="ECO:0000313" key="4">
    <source>
        <dbReference type="Proteomes" id="UP001366166"/>
    </source>
</evidence>
<dbReference type="InterPro" id="IPR000504">
    <property type="entry name" value="RRM_dom"/>
</dbReference>
<organism evidence="3 4">
    <name type="scientific">Desulfoferula mesophila</name>
    <dbReference type="NCBI Taxonomy" id="3058419"/>
    <lineage>
        <taxon>Bacteria</taxon>
        <taxon>Pseudomonadati</taxon>
        <taxon>Thermodesulfobacteriota</taxon>
        <taxon>Desulfarculia</taxon>
        <taxon>Desulfarculales</taxon>
        <taxon>Desulfarculaceae</taxon>
        <taxon>Desulfoferula</taxon>
    </lineage>
</organism>
<dbReference type="Pfam" id="PF00076">
    <property type="entry name" value="RRM_1"/>
    <property type="match status" value="1"/>
</dbReference>
<dbReference type="InterPro" id="IPR035979">
    <property type="entry name" value="RBD_domain_sf"/>
</dbReference>
<evidence type="ECO:0000259" key="2">
    <source>
        <dbReference type="PROSITE" id="PS50102"/>
    </source>
</evidence>
<dbReference type="RefSeq" id="WP_338604189.1">
    <property type="nucleotide sequence ID" value="NZ_AP028679.1"/>
</dbReference>
<dbReference type="InterPro" id="IPR012677">
    <property type="entry name" value="Nucleotide-bd_a/b_plait_sf"/>
</dbReference>
<dbReference type="AlphaFoldDB" id="A0AAU9ET61"/>
<dbReference type="GO" id="GO:0003723">
    <property type="term" value="F:RNA binding"/>
    <property type="evidence" value="ECO:0007669"/>
    <property type="project" value="UniProtKB-KW"/>
</dbReference>
<dbReference type="EMBL" id="AP028679">
    <property type="protein sequence ID" value="BEQ13018.1"/>
    <property type="molecule type" value="Genomic_DNA"/>
</dbReference>
<dbReference type="SMART" id="SM00360">
    <property type="entry name" value="RRM"/>
    <property type="match status" value="1"/>
</dbReference>
<dbReference type="PANTHER" id="PTHR48027">
    <property type="entry name" value="HETEROGENEOUS NUCLEAR RIBONUCLEOPROTEIN 87F-RELATED"/>
    <property type="match status" value="1"/>
</dbReference>
<feature type="domain" description="RRM" evidence="2">
    <location>
        <begin position="3"/>
        <end position="80"/>
    </location>
</feature>
<evidence type="ECO:0000256" key="1">
    <source>
        <dbReference type="ARBA" id="ARBA00022884"/>
    </source>
</evidence>
<name>A0AAU9ET61_9BACT</name>
<sequence length="84" mass="8981">MAKKIFVGNLPFTTTSEELKEVFTAYGEVITAKVVTDRISGRSRGFGFVEMEPAAADAAIGALNGQDLGGRPLRVDAAKDRPPR</sequence>
<dbReference type="SUPFAM" id="SSF54928">
    <property type="entry name" value="RNA-binding domain, RBD"/>
    <property type="match status" value="1"/>
</dbReference>
<dbReference type="PROSITE" id="PS50102">
    <property type="entry name" value="RRM"/>
    <property type="match status" value="1"/>
</dbReference>
<dbReference type="Gene3D" id="3.30.70.330">
    <property type="match status" value="1"/>
</dbReference>
<dbReference type="InterPro" id="IPR052462">
    <property type="entry name" value="SLIRP/GR-RBP-like"/>
</dbReference>
<dbReference type="KEGG" id="dmp:FAK_00840"/>
<keyword evidence="1" id="KW-0694">RNA-binding</keyword>
<protein>
    <submittedName>
        <fullName evidence="3">RNA-binding protein</fullName>
    </submittedName>
</protein>
<accession>A0AAU9ET61</accession>